<organism evidence="1 2">
    <name type="scientific">Candidatus Thermofonsia Clade 1 bacterium</name>
    <dbReference type="NCBI Taxonomy" id="2364210"/>
    <lineage>
        <taxon>Bacteria</taxon>
        <taxon>Bacillati</taxon>
        <taxon>Chloroflexota</taxon>
        <taxon>Candidatus Thermofontia</taxon>
        <taxon>Candidatus Thermofonsia Clade 1</taxon>
    </lineage>
</organism>
<dbReference type="InterPro" id="IPR011322">
    <property type="entry name" value="N-reg_PII-like_a/b"/>
</dbReference>
<comment type="caution">
    <text evidence="1">The sequence shown here is derived from an EMBL/GenBank/DDBJ whole genome shotgun (WGS) entry which is preliminary data.</text>
</comment>
<dbReference type="SUPFAM" id="SSF54913">
    <property type="entry name" value="GlnB-like"/>
    <property type="match status" value="1"/>
</dbReference>
<protein>
    <recommendedName>
        <fullName evidence="3">Transcriptional regulator</fullName>
    </recommendedName>
</protein>
<evidence type="ECO:0000313" key="2">
    <source>
        <dbReference type="Proteomes" id="UP000229681"/>
    </source>
</evidence>
<sequence>MKKLIFAIIMADAVEAVSQALVQRKFPVTQIASVGGFLRRGNTTLVIGVDEEQVSSVIGIIREACAPYSKGDHHAATLFVLSAAQFIQT</sequence>
<dbReference type="EMBL" id="PGTM01000111">
    <property type="protein sequence ID" value="PJF35785.1"/>
    <property type="molecule type" value="Genomic_DNA"/>
</dbReference>
<evidence type="ECO:0008006" key="3">
    <source>
        <dbReference type="Google" id="ProtNLM"/>
    </source>
</evidence>
<dbReference type="Gene3D" id="3.30.70.120">
    <property type="match status" value="1"/>
</dbReference>
<evidence type="ECO:0000313" key="1">
    <source>
        <dbReference type="EMBL" id="PJF35785.1"/>
    </source>
</evidence>
<dbReference type="AlphaFoldDB" id="A0A2M8PE04"/>
<dbReference type="Proteomes" id="UP000229681">
    <property type="component" value="Unassembled WGS sequence"/>
</dbReference>
<name>A0A2M8PE04_9CHLR</name>
<dbReference type="Pfam" id="PF06153">
    <property type="entry name" value="CdAMP_rec"/>
    <property type="match status" value="1"/>
</dbReference>
<dbReference type="InterPro" id="IPR015867">
    <property type="entry name" value="N-reg_PII/ATP_PRibTrfase_C"/>
</dbReference>
<dbReference type="PANTHER" id="PTHR38456:SF1">
    <property type="entry name" value="CYCLIC DI-AMP RECEPTOR A"/>
    <property type="match status" value="1"/>
</dbReference>
<dbReference type="InterPro" id="IPR010375">
    <property type="entry name" value="CdAMP_rec"/>
</dbReference>
<accession>A0A2M8PE04</accession>
<reference evidence="1 2" key="1">
    <citation type="submission" date="2017-11" db="EMBL/GenBank/DDBJ databases">
        <title>Evolution of Phototrophy in the Chloroflexi Phylum Driven by Horizontal Gene Transfer.</title>
        <authorList>
            <person name="Ward L.M."/>
            <person name="Hemp J."/>
            <person name="Shih P.M."/>
            <person name="Mcglynn S.E."/>
            <person name="Fischer W."/>
        </authorList>
    </citation>
    <scope>NUCLEOTIDE SEQUENCE [LARGE SCALE GENOMIC DNA]</scope>
    <source>
        <strain evidence="1">JP3_13</strain>
    </source>
</reference>
<gene>
    <name evidence="1" type="ORF">CUN49_08800</name>
</gene>
<proteinExistence type="predicted"/>
<dbReference type="PANTHER" id="PTHR38456">
    <property type="entry name" value="CYCLIC DI-AMP RECEPTOR A"/>
    <property type="match status" value="1"/>
</dbReference>